<evidence type="ECO:0000256" key="2">
    <source>
        <dbReference type="SAM" id="MobiDB-lite"/>
    </source>
</evidence>
<keyword evidence="1" id="KW-0175">Coiled coil</keyword>
<dbReference type="KEGG" id="eiv:EIN_131880"/>
<dbReference type="EMBL" id="KB206244">
    <property type="protein sequence ID" value="ELP94339.1"/>
    <property type="molecule type" value="Genomic_DNA"/>
</dbReference>
<dbReference type="GeneID" id="14893326"/>
<feature type="coiled-coil region" evidence="1">
    <location>
        <begin position="89"/>
        <end position="172"/>
    </location>
</feature>
<proteinExistence type="predicted"/>
<organism evidence="3 4">
    <name type="scientific">Entamoeba invadens IP1</name>
    <dbReference type="NCBI Taxonomy" id="370355"/>
    <lineage>
        <taxon>Eukaryota</taxon>
        <taxon>Amoebozoa</taxon>
        <taxon>Evosea</taxon>
        <taxon>Archamoebae</taxon>
        <taxon>Mastigamoebida</taxon>
        <taxon>Entamoebidae</taxon>
        <taxon>Entamoeba</taxon>
    </lineage>
</organism>
<reference evidence="3 4" key="1">
    <citation type="submission" date="2012-10" db="EMBL/GenBank/DDBJ databases">
        <authorList>
            <person name="Zafar N."/>
            <person name="Inman J."/>
            <person name="Hall N."/>
            <person name="Lorenzi H."/>
            <person name="Caler E."/>
        </authorList>
    </citation>
    <scope>NUCLEOTIDE SEQUENCE [LARGE SCALE GENOMIC DNA]</scope>
    <source>
        <strain evidence="3 4">IP1</strain>
    </source>
</reference>
<evidence type="ECO:0000256" key="1">
    <source>
        <dbReference type="SAM" id="Coils"/>
    </source>
</evidence>
<keyword evidence="4" id="KW-1185">Reference proteome</keyword>
<dbReference type="RefSeq" id="XP_004261110.1">
    <property type="nucleotide sequence ID" value="XM_004261062.1"/>
</dbReference>
<dbReference type="OMA" id="AEENWIR"/>
<evidence type="ECO:0000313" key="4">
    <source>
        <dbReference type="Proteomes" id="UP000014680"/>
    </source>
</evidence>
<sequence>MDTLEKIKVLYQQSLAEENWIRATVVKTKENLALINLYMSYPTEFITLKEQTFAQVTNLLTDSLRLIEDVTDFSNTLKQKSNDVELHLIKEIEELKSALEQKKLKQDQASDAHLFEVVELQGELEEQEKISNDLQTRIEHVLFEVEKKSELIETLRKEVLELKSKQEEQFRQILCSTVGNGQPLASKQPPKRRKKRTVLFPSLAEK</sequence>
<dbReference type="Proteomes" id="UP000014680">
    <property type="component" value="Unassembled WGS sequence"/>
</dbReference>
<dbReference type="VEuPathDB" id="AmoebaDB:EIN_131880"/>
<evidence type="ECO:0000313" key="3">
    <source>
        <dbReference type="EMBL" id="ELP94339.1"/>
    </source>
</evidence>
<feature type="region of interest" description="Disordered" evidence="2">
    <location>
        <begin position="180"/>
        <end position="206"/>
    </location>
</feature>
<protein>
    <submittedName>
        <fullName evidence="3">Uncharacterized protein</fullName>
    </submittedName>
</protein>
<gene>
    <name evidence="3" type="ORF">EIN_131880</name>
</gene>
<dbReference type="AlphaFoldDB" id="A0A0A1UDB3"/>
<accession>A0A0A1UDB3</accession>
<name>A0A0A1UDB3_ENTIV</name>